<reference evidence="1 2" key="1">
    <citation type="journal article" date="2023" name="Science">
        <title>Complex scaffold remodeling in plant triterpene biosynthesis.</title>
        <authorList>
            <person name="De La Pena R."/>
            <person name="Hodgson H."/>
            <person name="Liu J.C."/>
            <person name="Stephenson M.J."/>
            <person name="Martin A.C."/>
            <person name="Owen C."/>
            <person name="Harkess A."/>
            <person name="Leebens-Mack J."/>
            <person name="Jimenez L.E."/>
            <person name="Osbourn A."/>
            <person name="Sattely E.S."/>
        </authorList>
    </citation>
    <scope>NUCLEOTIDE SEQUENCE [LARGE SCALE GENOMIC DNA]</scope>
    <source>
        <strain evidence="2">cv. JPN11</strain>
        <tissue evidence="1">Leaf</tissue>
    </source>
</reference>
<dbReference type="EMBL" id="CM051404">
    <property type="protein sequence ID" value="KAJ4706407.1"/>
    <property type="molecule type" value="Genomic_DNA"/>
</dbReference>
<evidence type="ECO:0000313" key="2">
    <source>
        <dbReference type="Proteomes" id="UP001164539"/>
    </source>
</evidence>
<keyword evidence="2" id="KW-1185">Reference proteome</keyword>
<feature type="non-terminal residue" evidence="1">
    <location>
        <position position="1"/>
    </location>
</feature>
<evidence type="ECO:0000313" key="1">
    <source>
        <dbReference type="EMBL" id="KAJ4706407.1"/>
    </source>
</evidence>
<name>A0ACC1X625_MELAZ</name>
<organism evidence="1 2">
    <name type="scientific">Melia azedarach</name>
    <name type="common">Chinaberry tree</name>
    <dbReference type="NCBI Taxonomy" id="155640"/>
    <lineage>
        <taxon>Eukaryota</taxon>
        <taxon>Viridiplantae</taxon>
        <taxon>Streptophyta</taxon>
        <taxon>Embryophyta</taxon>
        <taxon>Tracheophyta</taxon>
        <taxon>Spermatophyta</taxon>
        <taxon>Magnoliopsida</taxon>
        <taxon>eudicotyledons</taxon>
        <taxon>Gunneridae</taxon>
        <taxon>Pentapetalae</taxon>
        <taxon>rosids</taxon>
        <taxon>malvids</taxon>
        <taxon>Sapindales</taxon>
        <taxon>Meliaceae</taxon>
        <taxon>Melia</taxon>
    </lineage>
</organism>
<proteinExistence type="predicted"/>
<sequence length="142" mass="15685">RNTERAYISTANLLLPLIIQSKKKSLPYSSVLPSGSSPVSLIHSSPVSLIHIMAKYMELLDAGVRIVARFHSHCPQTARLYYHPPSNNQEDHQHHHYGGVGTSTAVQDQTRFAMGRANFCVKAAKSFASSSTTDQLIFYSVV</sequence>
<comment type="caution">
    <text evidence="1">The sequence shown here is derived from an EMBL/GenBank/DDBJ whole genome shotgun (WGS) entry which is preliminary data.</text>
</comment>
<keyword evidence="1" id="KW-0675">Receptor</keyword>
<dbReference type="Proteomes" id="UP001164539">
    <property type="component" value="Chromosome 11"/>
</dbReference>
<protein>
    <submittedName>
        <fullName evidence="1">Pituitary adenylate cyclase-activating polypeptide type I receptor like</fullName>
    </submittedName>
</protein>
<accession>A0ACC1X625</accession>
<gene>
    <name evidence="1" type="ORF">OWV82_020057</name>
</gene>